<feature type="compositionally biased region" description="Basic residues" evidence="1">
    <location>
        <begin position="16"/>
        <end position="32"/>
    </location>
</feature>
<dbReference type="OrthoDB" id="1708389at2759"/>
<reference evidence="2 3" key="1">
    <citation type="submission" date="2020-03" db="EMBL/GenBank/DDBJ databases">
        <title>Draft Genome Sequence of Cudoniella acicularis.</title>
        <authorList>
            <person name="Buettner E."/>
            <person name="Kellner H."/>
        </authorList>
    </citation>
    <scope>NUCLEOTIDE SEQUENCE [LARGE SCALE GENOMIC DNA]</scope>
    <source>
        <strain evidence="2 3">DSM 108380</strain>
    </source>
</reference>
<feature type="region of interest" description="Disordered" evidence="1">
    <location>
        <begin position="137"/>
        <end position="169"/>
    </location>
</feature>
<evidence type="ECO:0000256" key="1">
    <source>
        <dbReference type="SAM" id="MobiDB-lite"/>
    </source>
</evidence>
<dbReference type="EMBL" id="JAAMPI010002102">
    <property type="protein sequence ID" value="KAF4618405.1"/>
    <property type="molecule type" value="Genomic_DNA"/>
</dbReference>
<evidence type="ECO:0000313" key="3">
    <source>
        <dbReference type="Proteomes" id="UP000566819"/>
    </source>
</evidence>
<dbReference type="AlphaFoldDB" id="A0A8H4VS73"/>
<feature type="region of interest" description="Disordered" evidence="1">
    <location>
        <begin position="1"/>
        <end position="65"/>
    </location>
</feature>
<accession>A0A8H4VS73</accession>
<keyword evidence="3" id="KW-1185">Reference proteome</keyword>
<evidence type="ECO:0000313" key="2">
    <source>
        <dbReference type="EMBL" id="KAF4618405.1"/>
    </source>
</evidence>
<protein>
    <submittedName>
        <fullName evidence="2">Uncharacterized protein</fullName>
    </submittedName>
</protein>
<feature type="compositionally biased region" description="Basic and acidic residues" evidence="1">
    <location>
        <begin position="138"/>
        <end position="153"/>
    </location>
</feature>
<dbReference type="Proteomes" id="UP000566819">
    <property type="component" value="Unassembled WGS sequence"/>
</dbReference>
<comment type="caution">
    <text evidence="2">The sequence shown here is derived from an EMBL/GenBank/DDBJ whole genome shotgun (WGS) entry which is preliminary data.</text>
</comment>
<name>A0A8H4VS73_9HELO</name>
<proteinExistence type="predicted"/>
<organism evidence="2 3">
    <name type="scientific">Cudoniella acicularis</name>
    <dbReference type="NCBI Taxonomy" id="354080"/>
    <lineage>
        <taxon>Eukaryota</taxon>
        <taxon>Fungi</taxon>
        <taxon>Dikarya</taxon>
        <taxon>Ascomycota</taxon>
        <taxon>Pezizomycotina</taxon>
        <taxon>Leotiomycetes</taxon>
        <taxon>Helotiales</taxon>
        <taxon>Tricladiaceae</taxon>
        <taxon>Cudoniella</taxon>
    </lineage>
</organism>
<sequence>MRNEATRSLPHAGWPRGKHRLQQLKAKAKTRRALNLESSDNDNKPPYKTAIEGLSESPAFNSSKFSNKARIGPAAIPDKVVALVQGTAEAIVDPKAALKSRATRKTAGKLTKSRPYLSRKADLDFLEANDNLARAKYRRDGEDDKRTAAEKRQTSMAVRSISKRWGDQD</sequence>
<gene>
    <name evidence="2" type="ORF">G7Y89_g14899</name>
</gene>